<dbReference type="Pfam" id="PF13188">
    <property type="entry name" value="PAS_8"/>
    <property type="match status" value="1"/>
</dbReference>
<dbReference type="InterPro" id="IPR000014">
    <property type="entry name" value="PAS"/>
</dbReference>
<dbReference type="SUPFAM" id="SSF55073">
    <property type="entry name" value="Nucleotide cyclase"/>
    <property type="match status" value="1"/>
</dbReference>
<dbReference type="PANTHER" id="PTHR44757">
    <property type="entry name" value="DIGUANYLATE CYCLASE DGCP"/>
    <property type="match status" value="1"/>
</dbReference>
<dbReference type="Proteomes" id="UP000536720">
    <property type="component" value="Unassembled WGS sequence"/>
</dbReference>
<comment type="caution">
    <text evidence="3">The sequence shown here is derived from an EMBL/GenBank/DDBJ whole genome shotgun (WGS) entry which is preliminary data.</text>
</comment>
<evidence type="ECO:0000256" key="1">
    <source>
        <dbReference type="SAM" id="Phobius"/>
    </source>
</evidence>
<feature type="transmembrane region" description="Helical" evidence="1">
    <location>
        <begin position="74"/>
        <end position="92"/>
    </location>
</feature>
<evidence type="ECO:0000259" key="2">
    <source>
        <dbReference type="PROSITE" id="PS50887"/>
    </source>
</evidence>
<dbReference type="InterPro" id="IPR043128">
    <property type="entry name" value="Rev_trsase/Diguanyl_cyclase"/>
</dbReference>
<feature type="transmembrane region" description="Helical" evidence="1">
    <location>
        <begin position="104"/>
        <end position="122"/>
    </location>
</feature>
<organism evidence="3 4">
    <name type="scientific">Pseudomonas corrugata</name>
    <dbReference type="NCBI Taxonomy" id="47879"/>
    <lineage>
        <taxon>Bacteria</taxon>
        <taxon>Pseudomonadati</taxon>
        <taxon>Pseudomonadota</taxon>
        <taxon>Gammaproteobacteria</taxon>
        <taxon>Pseudomonadales</taxon>
        <taxon>Pseudomonadaceae</taxon>
        <taxon>Pseudomonas</taxon>
    </lineage>
</organism>
<dbReference type="Gene3D" id="3.30.70.270">
    <property type="match status" value="1"/>
</dbReference>
<dbReference type="EMBL" id="JABFMR010000001">
    <property type="protein sequence ID" value="NUT85087.1"/>
    <property type="molecule type" value="Genomic_DNA"/>
</dbReference>
<keyword evidence="1" id="KW-0812">Transmembrane</keyword>
<evidence type="ECO:0000313" key="4">
    <source>
        <dbReference type="Proteomes" id="UP000536720"/>
    </source>
</evidence>
<keyword evidence="1" id="KW-0472">Membrane</keyword>
<evidence type="ECO:0000313" key="3">
    <source>
        <dbReference type="EMBL" id="NUT85087.1"/>
    </source>
</evidence>
<sequence>MLSLVSLAAGLRELIGRPVSCVQCLGIGLALTPAFLATLLGFGLETTQGFFACCNVVLGLSALRWLWNQGRTERLVGVLLVLLGLNQFTYAVGGETLLAQQASVAAGLRLVLGIGLLHAALYRASIESSRLREQLHYLTEHSHQGVAVIRGNHVLYANAALLRIYGVSHTSAFEAFRKEMPPTLREIVDMRHRALLDGSLQYDQWEGERQRSDGTLVRLMFSSWCVSWEGRPAEHLVVSDDTERFNAAKALLHQATHDPVTGLPNRGALQQRLHELCASIEPVALVWLDLDSFTQLNEAYGHATGDAVLRAEFEPQAEIIHLGEHEFALLLTQKIDLVALRELTHRLRNRMTRAIVIDEQEIYMDVSIGVDERMMSRGA</sequence>
<dbReference type="CDD" id="cd01949">
    <property type="entry name" value="GGDEF"/>
    <property type="match status" value="1"/>
</dbReference>
<feature type="transmembrane region" description="Helical" evidence="1">
    <location>
        <begin position="49"/>
        <end position="67"/>
    </location>
</feature>
<dbReference type="NCBIfam" id="TIGR00254">
    <property type="entry name" value="GGDEF"/>
    <property type="match status" value="1"/>
</dbReference>
<feature type="transmembrane region" description="Helical" evidence="1">
    <location>
        <begin position="21"/>
        <end position="43"/>
    </location>
</feature>
<accession>A0A7Y5Z1P5</accession>
<dbReference type="PANTHER" id="PTHR44757:SF2">
    <property type="entry name" value="BIOFILM ARCHITECTURE MAINTENANCE PROTEIN MBAA"/>
    <property type="match status" value="1"/>
</dbReference>
<dbReference type="InterPro" id="IPR035965">
    <property type="entry name" value="PAS-like_dom_sf"/>
</dbReference>
<dbReference type="InterPro" id="IPR052155">
    <property type="entry name" value="Biofilm_reg_signaling"/>
</dbReference>
<protein>
    <submittedName>
        <fullName evidence="3">Sensor domain-containing diguanylate cyclase</fullName>
    </submittedName>
</protein>
<dbReference type="NCBIfam" id="TIGR00229">
    <property type="entry name" value="sensory_box"/>
    <property type="match status" value="1"/>
</dbReference>
<reference evidence="3 4" key="1">
    <citation type="journal article" date="2020" name="Front. Plant Sci.">
        <title>Isolation of Rhizosphere Bacteria That Improve Quality and Water Stress Tolerance in Greenhouse Ornamentals.</title>
        <authorList>
            <person name="Nordstedt N.P."/>
            <person name="Jones M.L."/>
        </authorList>
    </citation>
    <scope>NUCLEOTIDE SEQUENCE [LARGE SCALE GENOMIC DNA]</scope>
    <source>
        <strain evidence="3 4">C7D2</strain>
    </source>
</reference>
<dbReference type="SMART" id="SM00267">
    <property type="entry name" value="GGDEF"/>
    <property type="match status" value="1"/>
</dbReference>
<dbReference type="SUPFAM" id="SSF55785">
    <property type="entry name" value="PYP-like sensor domain (PAS domain)"/>
    <property type="match status" value="1"/>
</dbReference>
<dbReference type="InterPro" id="IPR029787">
    <property type="entry name" value="Nucleotide_cyclase"/>
</dbReference>
<dbReference type="Pfam" id="PF00990">
    <property type="entry name" value="GGDEF"/>
    <property type="match status" value="1"/>
</dbReference>
<feature type="domain" description="GGDEF" evidence="2">
    <location>
        <begin position="281"/>
        <end position="379"/>
    </location>
</feature>
<name>A0A7Y5Z1P5_9PSED</name>
<keyword evidence="1" id="KW-1133">Transmembrane helix</keyword>
<proteinExistence type="predicted"/>
<dbReference type="RefSeq" id="WP_175361424.1">
    <property type="nucleotide sequence ID" value="NZ_JABFMR010000001.1"/>
</dbReference>
<dbReference type="PROSITE" id="PS50887">
    <property type="entry name" value="GGDEF"/>
    <property type="match status" value="1"/>
</dbReference>
<dbReference type="AlphaFoldDB" id="A0A7Y5Z1P5"/>
<gene>
    <name evidence="3" type="ORF">HNO91_01550</name>
</gene>
<dbReference type="Gene3D" id="3.30.450.20">
    <property type="entry name" value="PAS domain"/>
    <property type="match status" value="1"/>
</dbReference>
<dbReference type="InterPro" id="IPR000160">
    <property type="entry name" value="GGDEF_dom"/>
</dbReference>